<comment type="caution">
    <text evidence="1">The sequence shown here is derived from an EMBL/GenBank/DDBJ whole genome shotgun (WGS) entry which is preliminary data.</text>
</comment>
<dbReference type="AlphaFoldDB" id="A0A7W6DKC0"/>
<dbReference type="Proteomes" id="UP000552757">
    <property type="component" value="Unassembled WGS sequence"/>
</dbReference>
<accession>A0A7W6DKC0</accession>
<sequence>MIEAINLASQDHTIMNWVSASQRTIRPTGWIFSVPRGMMKDLCDAQRYEITQQADEQIFTNARQGNEFKLATVAFVIALADHDTGFNHFQSPTIGLKRPGFSGGSHL</sequence>
<protein>
    <submittedName>
        <fullName evidence="1">Uncharacterized protein</fullName>
    </submittedName>
</protein>
<proteinExistence type="predicted"/>
<dbReference type="RefSeq" id="WP_183954408.1">
    <property type="nucleotide sequence ID" value="NZ_JACIEB010000002.1"/>
</dbReference>
<keyword evidence="2" id="KW-1185">Reference proteome</keyword>
<organism evidence="1 2">
    <name type="scientific">Sphingobium fontiphilum</name>
    <dbReference type="NCBI Taxonomy" id="944425"/>
    <lineage>
        <taxon>Bacteria</taxon>
        <taxon>Pseudomonadati</taxon>
        <taxon>Pseudomonadota</taxon>
        <taxon>Alphaproteobacteria</taxon>
        <taxon>Sphingomonadales</taxon>
        <taxon>Sphingomonadaceae</taxon>
        <taxon>Sphingobium</taxon>
    </lineage>
</organism>
<dbReference type="EMBL" id="JACIEB010000002">
    <property type="protein sequence ID" value="MBB3981403.1"/>
    <property type="molecule type" value="Genomic_DNA"/>
</dbReference>
<name>A0A7W6DKC0_9SPHN</name>
<evidence type="ECO:0000313" key="1">
    <source>
        <dbReference type="EMBL" id="MBB3981403.1"/>
    </source>
</evidence>
<evidence type="ECO:0000313" key="2">
    <source>
        <dbReference type="Proteomes" id="UP000552757"/>
    </source>
</evidence>
<gene>
    <name evidence="1" type="ORF">GGR44_001050</name>
</gene>
<reference evidence="1 2" key="1">
    <citation type="submission" date="2020-08" db="EMBL/GenBank/DDBJ databases">
        <title>Genomic Encyclopedia of Type Strains, Phase IV (KMG-IV): sequencing the most valuable type-strain genomes for metagenomic binning, comparative biology and taxonomic classification.</title>
        <authorList>
            <person name="Goeker M."/>
        </authorList>
    </citation>
    <scope>NUCLEOTIDE SEQUENCE [LARGE SCALE GENOMIC DNA]</scope>
    <source>
        <strain evidence="1 2">DSM 29348</strain>
    </source>
</reference>